<evidence type="ECO:0000313" key="7">
    <source>
        <dbReference type="EMBL" id="PKD79300.1"/>
    </source>
</evidence>
<keyword evidence="2" id="KW-1003">Cell membrane</keyword>
<dbReference type="RefSeq" id="WP_141086232.1">
    <property type="nucleotide sequence ID" value="NZ_PITP01000226.1"/>
</dbReference>
<comment type="subcellular location">
    <subcellularLocation>
        <location evidence="1">Cell membrane</location>
        <topology evidence="1">Multi-pass membrane protein</topology>
    </subcellularLocation>
</comment>
<dbReference type="AlphaFoldDB" id="A0AAP8LAM4"/>
<dbReference type="PANTHER" id="PTHR42770:SF12">
    <property type="entry name" value="AMINO ACID TRANSPORTER"/>
    <property type="match status" value="1"/>
</dbReference>
<dbReference type="EMBL" id="PITP01000226">
    <property type="protein sequence ID" value="PKD79300.1"/>
    <property type="molecule type" value="Genomic_DNA"/>
</dbReference>
<keyword evidence="4 6" id="KW-1133">Transmembrane helix</keyword>
<comment type="caution">
    <text evidence="7">The sequence shown here is derived from an EMBL/GenBank/DDBJ whole genome shotgun (WGS) entry which is preliminary data.</text>
</comment>
<keyword evidence="5 6" id="KW-0472">Membrane</keyword>
<evidence type="ECO:0000256" key="1">
    <source>
        <dbReference type="ARBA" id="ARBA00004651"/>
    </source>
</evidence>
<name>A0AAP8LAM4_ECOLX</name>
<dbReference type="Gene3D" id="1.20.1740.10">
    <property type="entry name" value="Amino acid/polyamine transporter I"/>
    <property type="match status" value="1"/>
</dbReference>
<dbReference type="Proteomes" id="UP000233549">
    <property type="component" value="Unassembled WGS sequence"/>
</dbReference>
<dbReference type="PANTHER" id="PTHR42770">
    <property type="entry name" value="AMINO ACID TRANSPORTER-RELATED"/>
    <property type="match status" value="1"/>
</dbReference>
<feature type="transmembrane region" description="Helical" evidence="6">
    <location>
        <begin position="64"/>
        <end position="91"/>
    </location>
</feature>
<dbReference type="Pfam" id="PF13520">
    <property type="entry name" value="AA_permease_2"/>
    <property type="match status" value="1"/>
</dbReference>
<reference evidence="7 8" key="1">
    <citation type="submission" date="2017-12" db="EMBL/GenBank/DDBJ databases">
        <title>Rapid rising of carbapenem-resistant Enterobacteriaceae(CRE) and emergence of colistin resistance genemcr-1 in CRE in the hospital of Henan, China.</title>
        <authorList>
            <person name="Sun Q."/>
            <person name="Zhang R."/>
            <person name="Li Y."/>
            <person name="Shen Y."/>
            <person name="Zhang Y."/>
            <person name="Yang J."/>
            <person name="Shu L."/>
            <person name="Zhou H."/>
            <person name="Wang Y."/>
            <person name="Wang B."/>
            <person name="Shen Z."/>
        </authorList>
    </citation>
    <scope>NUCLEOTIDE SEQUENCE [LARGE SCALE GENOMIC DNA]</scope>
    <source>
        <strain evidence="7 8">3512</strain>
    </source>
</reference>
<sequence length="156" mass="17015">GAATINTLMAAVPRILYGMALDGALPRMFAYLHPRFKTPVVGILVAVLIPCVHAFAIQGNLDRIIPLVLAAVCAWGVAYLLVTCSVVILRLRRPDLPRAYKSPWFPLPQIVSSVGIVLAIVYITPPGMNPRDVYIPFGWMIGLTAAYALFWTLCVP</sequence>
<dbReference type="GO" id="GO:0022857">
    <property type="term" value="F:transmembrane transporter activity"/>
    <property type="evidence" value="ECO:0007669"/>
    <property type="project" value="InterPro"/>
</dbReference>
<proteinExistence type="predicted"/>
<evidence type="ECO:0000256" key="3">
    <source>
        <dbReference type="ARBA" id="ARBA00022692"/>
    </source>
</evidence>
<evidence type="ECO:0000256" key="4">
    <source>
        <dbReference type="ARBA" id="ARBA00022989"/>
    </source>
</evidence>
<gene>
    <name evidence="7" type="ORF">CWS33_28170</name>
</gene>
<feature type="transmembrane region" description="Helical" evidence="6">
    <location>
        <begin position="36"/>
        <end position="58"/>
    </location>
</feature>
<dbReference type="InterPro" id="IPR050367">
    <property type="entry name" value="APC_superfamily"/>
</dbReference>
<accession>A0AAP8LAM4</accession>
<evidence type="ECO:0000256" key="2">
    <source>
        <dbReference type="ARBA" id="ARBA00022475"/>
    </source>
</evidence>
<feature type="transmembrane region" description="Helical" evidence="6">
    <location>
        <begin position="135"/>
        <end position="155"/>
    </location>
</feature>
<feature type="non-terminal residue" evidence="7">
    <location>
        <position position="1"/>
    </location>
</feature>
<feature type="non-terminal residue" evidence="7">
    <location>
        <position position="156"/>
    </location>
</feature>
<organism evidence="7 8">
    <name type="scientific">Escherichia coli</name>
    <dbReference type="NCBI Taxonomy" id="562"/>
    <lineage>
        <taxon>Bacteria</taxon>
        <taxon>Pseudomonadati</taxon>
        <taxon>Pseudomonadota</taxon>
        <taxon>Gammaproteobacteria</taxon>
        <taxon>Enterobacterales</taxon>
        <taxon>Enterobacteriaceae</taxon>
        <taxon>Escherichia</taxon>
    </lineage>
</organism>
<evidence type="ECO:0000256" key="5">
    <source>
        <dbReference type="ARBA" id="ARBA00023136"/>
    </source>
</evidence>
<protein>
    <submittedName>
        <fullName evidence="7">APC family amino acid permease</fullName>
    </submittedName>
</protein>
<dbReference type="GO" id="GO:0005886">
    <property type="term" value="C:plasma membrane"/>
    <property type="evidence" value="ECO:0007669"/>
    <property type="project" value="UniProtKB-SubCell"/>
</dbReference>
<dbReference type="InterPro" id="IPR002293">
    <property type="entry name" value="AA/rel_permease1"/>
</dbReference>
<evidence type="ECO:0000313" key="8">
    <source>
        <dbReference type="Proteomes" id="UP000233549"/>
    </source>
</evidence>
<evidence type="ECO:0000256" key="6">
    <source>
        <dbReference type="SAM" id="Phobius"/>
    </source>
</evidence>
<feature type="transmembrane region" description="Helical" evidence="6">
    <location>
        <begin position="103"/>
        <end position="123"/>
    </location>
</feature>
<keyword evidence="3 6" id="KW-0812">Transmembrane</keyword>